<accession>A0AAJ0FBF9</accession>
<organism evidence="2 3">
    <name type="scientific">Echria macrotheca</name>
    <dbReference type="NCBI Taxonomy" id="438768"/>
    <lineage>
        <taxon>Eukaryota</taxon>
        <taxon>Fungi</taxon>
        <taxon>Dikarya</taxon>
        <taxon>Ascomycota</taxon>
        <taxon>Pezizomycotina</taxon>
        <taxon>Sordariomycetes</taxon>
        <taxon>Sordariomycetidae</taxon>
        <taxon>Sordariales</taxon>
        <taxon>Schizotheciaceae</taxon>
        <taxon>Echria</taxon>
    </lineage>
</organism>
<feature type="region of interest" description="Disordered" evidence="1">
    <location>
        <begin position="1"/>
        <end position="22"/>
    </location>
</feature>
<sequence length="202" mass="22392">MATPEPITLRSPSRYTSPPKNKTFTPPPLDFLCRTWAVSHSTLSMWRSAQNVRITYRPLPASPKGNRERVDDLVEYEGLNTSAKKVKSVAGIDTAEQAGDGSVWTWRGKGLLALVSSHWELLGWGERVRPDGSSERWMVSWFAATLFTSEGLDILTDRREGPSQETVDAVLNALAGLEAKSVADLVANDMRPVAINLPWTER</sequence>
<gene>
    <name evidence="2" type="ORF">QBC47DRAFT_369001</name>
</gene>
<name>A0AAJ0FBF9_9PEZI</name>
<comment type="caution">
    <text evidence="2">The sequence shown here is derived from an EMBL/GenBank/DDBJ whole genome shotgun (WGS) entry which is preliminary data.</text>
</comment>
<protein>
    <submittedName>
        <fullName evidence="2">Uncharacterized protein</fullName>
    </submittedName>
</protein>
<dbReference type="AlphaFoldDB" id="A0AAJ0FBF9"/>
<proteinExistence type="predicted"/>
<dbReference type="EMBL" id="MU839827">
    <property type="protein sequence ID" value="KAK1761067.1"/>
    <property type="molecule type" value="Genomic_DNA"/>
</dbReference>
<feature type="compositionally biased region" description="Polar residues" evidence="1">
    <location>
        <begin position="10"/>
        <end position="22"/>
    </location>
</feature>
<dbReference type="Proteomes" id="UP001239445">
    <property type="component" value="Unassembled WGS sequence"/>
</dbReference>
<keyword evidence="3" id="KW-1185">Reference proteome</keyword>
<evidence type="ECO:0000256" key="1">
    <source>
        <dbReference type="SAM" id="MobiDB-lite"/>
    </source>
</evidence>
<evidence type="ECO:0000313" key="3">
    <source>
        <dbReference type="Proteomes" id="UP001239445"/>
    </source>
</evidence>
<evidence type="ECO:0000313" key="2">
    <source>
        <dbReference type="EMBL" id="KAK1761067.1"/>
    </source>
</evidence>
<reference evidence="2" key="1">
    <citation type="submission" date="2023-06" db="EMBL/GenBank/DDBJ databases">
        <title>Genome-scale phylogeny and comparative genomics of the fungal order Sordariales.</title>
        <authorList>
            <consortium name="Lawrence Berkeley National Laboratory"/>
            <person name="Hensen N."/>
            <person name="Bonometti L."/>
            <person name="Westerberg I."/>
            <person name="Brannstrom I.O."/>
            <person name="Guillou S."/>
            <person name="Cros-Aarteil S."/>
            <person name="Calhoun S."/>
            <person name="Haridas S."/>
            <person name="Kuo A."/>
            <person name="Mondo S."/>
            <person name="Pangilinan J."/>
            <person name="Riley R."/>
            <person name="Labutti K."/>
            <person name="Andreopoulos B."/>
            <person name="Lipzen A."/>
            <person name="Chen C."/>
            <person name="Yanf M."/>
            <person name="Daum C."/>
            <person name="Ng V."/>
            <person name="Clum A."/>
            <person name="Steindorff A."/>
            <person name="Ohm R."/>
            <person name="Martin F."/>
            <person name="Silar P."/>
            <person name="Natvig D."/>
            <person name="Lalanne C."/>
            <person name="Gautier V."/>
            <person name="Ament-Velasquez S.L."/>
            <person name="Kruys A."/>
            <person name="Hutchinson M.I."/>
            <person name="Powell A.J."/>
            <person name="Barry K."/>
            <person name="Miller A.N."/>
            <person name="Grigoriev I.V."/>
            <person name="Debuchy R."/>
            <person name="Gladieux P."/>
            <person name="Thoren M.H."/>
            <person name="Johannesson H."/>
        </authorList>
    </citation>
    <scope>NUCLEOTIDE SEQUENCE</scope>
    <source>
        <strain evidence="2">PSN4</strain>
    </source>
</reference>